<accession>A0A7Y1A751</accession>
<reference evidence="2 3" key="1">
    <citation type="journal article" date="2020" name="Front. Microbiol.">
        <title>Genetic Organization of the aprX-lipA2 Operon Affects the Proteolytic Potential of Pseudomonas Species in Milk.</title>
        <authorList>
            <person name="Maier C."/>
            <person name="Huptas C."/>
            <person name="von Neubeck M."/>
            <person name="Scherer S."/>
            <person name="Wenning M."/>
            <person name="Lucking G."/>
        </authorList>
    </citation>
    <scope>NUCLEOTIDE SEQUENCE [LARGE SCALE GENOMIC DNA]</scope>
    <source>
        <strain evidence="2 3">DSM 16272</strain>
    </source>
</reference>
<evidence type="ECO:0000313" key="3">
    <source>
        <dbReference type="Proteomes" id="UP000537729"/>
    </source>
</evidence>
<reference evidence="1 4" key="2">
    <citation type="submission" date="2020-12" db="EMBL/GenBank/DDBJ databases">
        <title>Comparative genomic insights into the epidemiology and virulence of plant pathogenic Pseudomonads from Turkey.</title>
        <authorList>
            <person name="Dillon M."/>
            <person name="Ruiz-Bedoya T."/>
            <person name="Bendalovic-Torma C."/>
            <person name="Guttman K.M."/>
            <person name="Kwak H."/>
            <person name="Middleton M.A."/>
            <person name="Wang P.W."/>
            <person name="Horuz S."/>
            <person name="Aysan Y."/>
            <person name="Guttman D.S."/>
        </authorList>
    </citation>
    <scope>NUCLEOTIDE SEQUENCE [LARGE SCALE GENOMIC DNA]</scope>
    <source>
        <strain evidence="1 4">S4_EA_3a</strain>
    </source>
</reference>
<dbReference type="Proteomes" id="UP000537729">
    <property type="component" value="Unassembled WGS sequence"/>
</dbReference>
<proteinExistence type="predicted"/>
<protein>
    <submittedName>
        <fullName evidence="2">Uncharacterized protein</fullName>
    </submittedName>
</protein>
<dbReference type="EMBL" id="JAAQWG010000026">
    <property type="protein sequence ID" value="NMY10398.1"/>
    <property type="molecule type" value="Genomic_DNA"/>
</dbReference>
<evidence type="ECO:0000313" key="4">
    <source>
        <dbReference type="Proteomes" id="UP000614123"/>
    </source>
</evidence>
<organism evidence="2 3">
    <name type="scientific">Pseudomonas veronii</name>
    <dbReference type="NCBI Taxonomy" id="76761"/>
    <lineage>
        <taxon>Bacteria</taxon>
        <taxon>Pseudomonadati</taxon>
        <taxon>Pseudomonadota</taxon>
        <taxon>Gammaproteobacteria</taxon>
        <taxon>Pseudomonadales</taxon>
        <taxon>Pseudomonadaceae</taxon>
        <taxon>Pseudomonas</taxon>
    </lineage>
</organism>
<dbReference type="AlphaFoldDB" id="A0A7Y1A751"/>
<evidence type="ECO:0000313" key="2">
    <source>
        <dbReference type="EMBL" id="NMY10398.1"/>
    </source>
</evidence>
<keyword evidence="4" id="KW-1185">Reference proteome</keyword>
<dbReference type="RefSeq" id="WP_156179961.1">
    <property type="nucleotide sequence ID" value="NZ_JAAQWG010000026.1"/>
</dbReference>
<evidence type="ECO:0000313" key="1">
    <source>
        <dbReference type="EMBL" id="MBI6649989.1"/>
    </source>
</evidence>
<dbReference type="Proteomes" id="UP000614123">
    <property type="component" value="Unassembled WGS sequence"/>
</dbReference>
<dbReference type="EMBL" id="JAEILD010000063">
    <property type="protein sequence ID" value="MBI6649989.1"/>
    <property type="molecule type" value="Genomic_DNA"/>
</dbReference>
<name>A0A7Y1A751_PSEVE</name>
<sequence length="58" mass="6574">MLATEIGNLIQRVGWNSVMLEFVENIDELLYQAKHNGRMRAELVDADNKSQAKKIPSS</sequence>
<gene>
    <name evidence="2" type="ORF">HBO38_18345</name>
    <name evidence="1" type="ORF">YA0849_13360</name>
</gene>
<comment type="caution">
    <text evidence="2">The sequence shown here is derived from an EMBL/GenBank/DDBJ whole genome shotgun (WGS) entry which is preliminary data.</text>
</comment>